<dbReference type="InterPro" id="IPR011577">
    <property type="entry name" value="Cyt_b561_bac/Ni-Hgenase"/>
</dbReference>
<comment type="subcellular location">
    <subcellularLocation>
        <location evidence="2">Cell membrane</location>
        <topology evidence="2">Multi-pass membrane protein</topology>
    </subcellularLocation>
</comment>
<feature type="signal peptide" evidence="14">
    <location>
        <begin position="1"/>
        <end position="23"/>
    </location>
</feature>
<name>A0A2T1KJB7_9GAMM</name>
<evidence type="ECO:0000256" key="9">
    <source>
        <dbReference type="ARBA" id="ARBA00022982"/>
    </source>
</evidence>
<evidence type="ECO:0000259" key="15">
    <source>
        <dbReference type="Pfam" id="PF01292"/>
    </source>
</evidence>
<dbReference type="InterPro" id="IPR016174">
    <property type="entry name" value="Di-haem_cyt_TM"/>
</dbReference>
<organism evidence="16 17">
    <name type="scientific">Marinobacter halophilus</name>
    <dbReference type="NCBI Taxonomy" id="1323740"/>
    <lineage>
        <taxon>Bacteria</taxon>
        <taxon>Pseudomonadati</taxon>
        <taxon>Pseudomonadota</taxon>
        <taxon>Gammaproteobacteria</taxon>
        <taxon>Pseudomonadales</taxon>
        <taxon>Marinobacteraceae</taxon>
        <taxon>Marinobacter</taxon>
    </lineage>
</organism>
<reference evidence="16 17" key="1">
    <citation type="submission" date="2018-03" db="EMBL/GenBank/DDBJ databases">
        <title>Marinobacter brunus sp. nov., a marine bacterium of Gamma-proteobacteria isolated from the surface seawater of the South China Sea.</title>
        <authorList>
            <person name="Cheng H."/>
            <person name="Wu Y.-H."/>
            <person name="Xamxidin M."/>
            <person name="Xu X.-W."/>
        </authorList>
    </citation>
    <scope>NUCLEOTIDE SEQUENCE [LARGE SCALE GENOMIC DNA]</scope>
    <source>
        <strain evidence="16 17">JCM 30472</strain>
    </source>
</reference>
<feature type="chain" id="PRO_5015641957" evidence="14">
    <location>
        <begin position="24"/>
        <end position="390"/>
    </location>
</feature>
<evidence type="ECO:0000313" key="17">
    <source>
        <dbReference type="Proteomes" id="UP000238385"/>
    </source>
</evidence>
<protein>
    <submittedName>
        <fullName evidence="16">Formate dehydrogenase subunit gamma</fullName>
    </submittedName>
</protein>
<evidence type="ECO:0000256" key="13">
    <source>
        <dbReference type="SAM" id="Phobius"/>
    </source>
</evidence>
<feature type="transmembrane region" description="Helical" evidence="13">
    <location>
        <begin position="328"/>
        <end position="347"/>
    </location>
</feature>
<sequence length="390" mass="42828">MNLKIFSVVALLMTALMVNPTLADEAPPVDRTATGGAQTLEDIMARQQQLKVDESFRSENLGDPANAAAVNDQLGTRGGRSDADVWRGVRYNENDARTQVRGPATNVMIQDGGISWYKLRGGPVINYGGGAILGFVLLLVVFYFVRGRIMIDGGPSGTRIERFKAIERFGHWLLAGSFIVLALTGLLTLMGRSFLIPVIGNDAYSTLAVGSKWLHNNIAWSFMLGLVMTFCMWVAHNIPNKLDWQWLKAGGGIFTKSHPSSKKFNAGQKIIFWTVMLLGASVSLSGLSLLFPFEMPMFAATFDIINSILGTDFPTVLAPHEEMQYANLWHSIVAFLMMLAIIAHIYIGSVGMEGAFDAMGNGQVDLAWARQHHDLWVEERLGKQDKGESS</sequence>
<dbReference type="NCBIfam" id="TIGR01583">
    <property type="entry name" value="formate-DH-gamm"/>
    <property type="match status" value="1"/>
</dbReference>
<dbReference type="GO" id="GO:0008863">
    <property type="term" value="F:formate dehydrogenase (NAD+) activity"/>
    <property type="evidence" value="ECO:0007669"/>
    <property type="project" value="InterPro"/>
</dbReference>
<keyword evidence="7 13" id="KW-0812">Transmembrane</keyword>
<evidence type="ECO:0000256" key="14">
    <source>
        <dbReference type="SAM" id="SignalP"/>
    </source>
</evidence>
<dbReference type="PANTHER" id="PTHR30074:SF6">
    <property type="entry name" value="FORMATE DEHYDROGENASE GAMMA SUBUNIT"/>
    <property type="match status" value="1"/>
</dbReference>
<evidence type="ECO:0000313" key="16">
    <source>
        <dbReference type="EMBL" id="PSF10277.1"/>
    </source>
</evidence>
<dbReference type="InterPro" id="IPR051817">
    <property type="entry name" value="FDH_cytochrome_b556_subunit"/>
</dbReference>
<comment type="caution">
    <text evidence="16">The sequence shown here is derived from an EMBL/GenBank/DDBJ whole genome shotgun (WGS) entry which is preliminary data.</text>
</comment>
<dbReference type="GO" id="GO:0046872">
    <property type="term" value="F:metal ion binding"/>
    <property type="evidence" value="ECO:0007669"/>
    <property type="project" value="UniProtKB-KW"/>
</dbReference>
<dbReference type="GO" id="GO:0022904">
    <property type="term" value="P:respiratory electron transport chain"/>
    <property type="evidence" value="ECO:0007669"/>
    <property type="project" value="InterPro"/>
</dbReference>
<gene>
    <name evidence="16" type="ORF">C7H08_01920</name>
</gene>
<dbReference type="InterPro" id="IPR006471">
    <property type="entry name" value="Formate_DH_gsu"/>
</dbReference>
<feature type="transmembrane region" description="Helical" evidence="13">
    <location>
        <begin position="270"/>
        <end position="293"/>
    </location>
</feature>
<dbReference type="GO" id="GO:0015944">
    <property type="term" value="P:formate oxidation"/>
    <property type="evidence" value="ECO:0007669"/>
    <property type="project" value="TreeGrafter"/>
</dbReference>
<evidence type="ECO:0000256" key="4">
    <source>
        <dbReference type="ARBA" id="ARBA00022448"/>
    </source>
</evidence>
<evidence type="ECO:0000256" key="7">
    <source>
        <dbReference type="ARBA" id="ARBA00022692"/>
    </source>
</evidence>
<evidence type="ECO:0000256" key="12">
    <source>
        <dbReference type="ARBA" id="ARBA00023136"/>
    </source>
</evidence>
<dbReference type="Pfam" id="PF01292">
    <property type="entry name" value="Ni_hydr_CYTB"/>
    <property type="match status" value="1"/>
</dbReference>
<keyword evidence="5" id="KW-1003">Cell membrane</keyword>
<evidence type="ECO:0000256" key="8">
    <source>
        <dbReference type="ARBA" id="ARBA00022723"/>
    </source>
</evidence>
<dbReference type="GO" id="GO:0036397">
    <property type="term" value="F:formate dehydrogenase (quinone) activity"/>
    <property type="evidence" value="ECO:0007669"/>
    <property type="project" value="TreeGrafter"/>
</dbReference>
<dbReference type="Proteomes" id="UP000238385">
    <property type="component" value="Unassembled WGS sequence"/>
</dbReference>
<evidence type="ECO:0000256" key="11">
    <source>
        <dbReference type="ARBA" id="ARBA00023004"/>
    </source>
</evidence>
<comment type="similarity">
    <text evidence="3">Belongs to the formate dehydrogenase gamma subunit family.</text>
</comment>
<keyword evidence="12 13" id="KW-0472">Membrane</keyword>
<dbReference type="SUPFAM" id="SSF81342">
    <property type="entry name" value="Transmembrane di-heme cytochromes"/>
    <property type="match status" value="1"/>
</dbReference>
<keyword evidence="4" id="KW-0813">Transport</keyword>
<evidence type="ECO:0000256" key="10">
    <source>
        <dbReference type="ARBA" id="ARBA00022989"/>
    </source>
</evidence>
<evidence type="ECO:0000256" key="5">
    <source>
        <dbReference type="ARBA" id="ARBA00022475"/>
    </source>
</evidence>
<dbReference type="GO" id="GO:0009326">
    <property type="term" value="C:formate dehydrogenase complex"/>
    <property type="evidence" value="ECO:0007669"/>
    <property type="project" value="InterPro"/>
</dbReference>
<evidence type="ECO:0000256" key="1">
    <source>
        <dbReference type="ARBA" id="ARBA00001971"/>
    </source>
</evidence>
<dbReference type="RefSeq" id="WP_106670064.1">
    <property type="nucleotide sequence ID" value="NZ_BMFE01000001.1"/>
</dbReference>
<dbReference type="Gene3D" id="1.20.950.20">
    <property type="entry name" value="Transmembrane di-heme cytochromes, Chain C"/>
    <property type="match status" value="1"/>
</dbReference>
<keyword evidence="14" id="KW-0732">Signal</keyword>
<dbReference type="OrthoDB" id="9790598at2"/>
<feature type="transmembrane region" description="Helical" evidence="13">
    <location>
        <begin position="218"/>
        <end position="238"/>
    </location>
</feature>
<keyword evidence="10 13" id="KW-1133">Transmembrane helix</keyword>
<dbReference type="EMBL" id="PXNN01000003">
    <property type="protein sequence ID" value="PSF10277.1"/>
    <property type="molecule type" value="Genomic_DNA"/>
</dbReference>
<comment type="cofactor">
    <cofactor evidence="1">
        <name>heme</name>
        <dbReference type="ChEBI" id="CHEBI:30413"/>
    </cofactor>
</comment>
<dbReference type="AlphaFoldDB" id="A0A2T1KJB7"/>
<evidence type="ECO:0000256" key="6">
    <source>
        <dbReference type="ARBA" id="ARBA00022617"/>
    </source>
</evidence>
<accession>A0A2T1KJB7</accession>
<evidence type="ECO:0000256" key="2">
    <source>
        <dbReference type="ARBA" id="ARBA00004651"/>
    </source>
</evidence>
<keyword evidence="9" id="KW-0249">Electron transport</keyword>
<dbReference type="GO" id="GO:0009055">
    <property type="term" value="F:electron transfer activity"/>
    <property type="evidence" value="ECO:0007669"/>
    <property type="project" value="InterPro"/>
</dbReference>
<keyword evidence="11" id="KW-0408">Iron</keyword>
<feature type="transmembrane region" description="Helical" evidence="13">
    <location>
        <begin position="124"/>
        <end position="145"/>
    </location>
</feature>
<keyword evidence="8" id="KW-0479">Metal-binding</keyword>
<dbReference type="PANTHER" id="PTHR30074">
    <property type="entry name" value="FORMATE DEHYDROGENASE, NITRATE-INDUCIBLE, CYTOCHROME B556 FDN SUBUNIT"/>
    <property type="match status" value="1"/>
</dbReference>
<feature type="domain" description="Cytochrome b561 bacterial/Ni-hydrogenase" evidence="15">
    <location>
        <begin position="162"/>
        <end position="359"/>
    </location>
</feature>
<proteinExistence type="inferred from homology"/>
<feature type="transmembrane region" description="Helical" evidence="13">
    <location>
        <begin position="172"/>
        <end position="198"/>
    </location>
</feature>
<dbReference type="GO" id="GO:0005886">
    <property type="term" value="C:plasma membrane"/>
    <property type="evidence" value="ECO:0007669"/>
    <property type="project" value="UniProtKB-SubCell"/>
</dbReference>
<keyword evidence="6" id="KW-0349">Heme</keyword>
<keyword evidence="17" id="KW-1185">Reference proteome</keyword>
<dbReference type="GO" id="GO:0009061">
    <property type="term" value="P:anaerobic respiration"/>
    <property type="evidence" value="ECO:0007669"/>
    <property type="project" value="TreeGrafter"/>
</dbReference>
<evidence type="ECO:0000256" key="3">
    <source>
        <dbReference type="ARBA" id="ARBA00010747"/>
    </source>
</evidence>